<keyword evidence="2" id="KW-1185">Reference proteome</keyword>
<accession>A0A8J5XDM8</accession>
<evidence type="ECO:0000313" key="2">
    <source>
        <dbReference type="Proteomes" id="UP000751190"/>
    </source>
</evidence>
<evidence type="ECO:0000313" key="1">
    <source>
        <dbReference type="EMBL" id="KAG8466781.1"/>
    </source>
</evidence>
<dbReference type="EMBL" id="JAGTXO010000007">
    <property type="protein sequence ID" value="KAG8466781.1"/>
    <property type="molecule type" value="Genomic_DNA"/>
</dbReference>
<sequence length="83" mass="9578">MESCSTSGASHAVKQRIAARRAFRISRGTFCVRRKQWRFESRHHGAVIKPRSICGKFQKKLVSIQKEDSYNTRGQAQDDEHDD</sequence>
<dbReference type="Proteomes" id="UP000751190">
    <property type="component" value="Unassembled WGS sequence"/>
</dbReference>
<proteinExistence type="predicted"/>
<name>A0A8J5XDM8_DIALT</name>
<organism evidence="1 2">
    <name type="scientific">Diacronema lutheri</name>
    <name type="common">Unicellular marine alga</name>
    <name type="synonym">Monochrysis lutheri</name>
    <dbReference type="NCBI Taxonomy" id="2081491"/>
    <lineage>
        <taxon>Eukaryota</taxon>
        <taxon>Haptista</taxon>
        <taxon>Haptophyta</taxon>
        <taxon>Pavlovophyceae</taxon>
        <taxon>Pavlovales</taxon>
        <taxon>Pavlovaceae</taxon>
        <taxon>Diacronema</taxon>
    </lineage>
</organism>
<dbReference type="AlphaFoldDB" id="A0A8J5XDM8"/>
<reference evidence="1" key="1">
    <citation type="submission" date="2021-05" db="EMBL/GenBank/DDBJ databases">
        <title>The genome of the haptophyte Pavlova lutheri (Diacronema luteri, Pavlovales) - a model for lipid biosynthesis in eukaryotic algae.</title>
        <authorList>
            <person name="Hulatt C.J."/>
            <person name="Posewitz M.C."/>
        </authorList>
    </citation>
    <scope>NUCLEOTIDE SEQUENCE</scope>
    <source>
        <strain evidence="1">NIVA-4/92</strain>
    </source>
</reference>
<protein>
    <submittedName>
        <fullName evidence="1">Uncharacterized protein</fullName>
    </submittedName>
</protein>
<gene>
    <name evidence="1" type="ORF">KFE25_008160</name>
</gene>
<comment type="caution">
    <text evidence="1">The sequence shown here is derived from an EMBL/GenBank/DDBJ whole genome shotgun (WGS) entry which is preliminary data.</text>
</comment>